<organism evidence="3 4">
    <name type="scientific">Pyrodictium occultum</name>
    <dbReference type="NCBI Taxonomy" id="2309"/>
    <lineage>
        <taxon>Archaea</taxon>
        <taxon>Thermoproteota</taxon>
        <taxon>Thermoprotei</taxon>
        <taxon>Desulfurococcales</taxon>
        <taxon>Pyrodictiaceae</taxon>
        <taxon>Pyrodictium</taxon>
    </lineage>
</organism>
<reference evidence="3 4" key="1">
    <citation type="submission" date="2015-11" db="EMBL/GenBank/DDBJ databases">
        <title>Genome sequence of Pyrodictium occultum PL-19, a marine hyperthermophilic archaeon isolated from Volcano, Italy.</title>
        <authorList>
            <person name="Utturkar S."/>
            <person name="Huber H."/>
            <person name="Leptihn S."/>
            <person name="Brown S."/>
            <person name="Stetter K.O."/>
            <person name="Podar M."/>
        </authorList>
    </citation>
    <scope>NUCLEOTIDE SEQUENCE [LARGE SCALE GENOMIC DNA]</scope>
    <source>
        <strain evidence="3 4">PL-19</strain>
    </source>
</reference>
<dbReference type="GO" id="GO:0005524">
    <property type="term" value="F:ATP binding"/>
    <property type="evidence" value="ECO:0007669"/>
    <property type="project" value="UniProtKB-KW"/>
</dbReference>
<dbReference type="Proteomes" id="UP000053352">
    <property type="component" value="Unassembled WGS sequence"/>
</dbReference>
<dbReference type="SUPFAM" id="SSF52540">
    <property type="entry name" value="P-loop containing nucleoside triphosphate hydrolases"/>
    <property type="match status" value="1"/>
</dbReference>
<sequence length="256" mass="27429">MSPGMARGEAVLDPRLAGARQMLSRVRAVVPVMSAKGGVGKTLVAVIAALHAARRGRRTGLLDLDVTSPSAHIALGVDPGSLQPEEKNGVVPPLVAGVRFMTVAYYTWDRPTPLRGQAVDDAIREVLAVTNWGELDLLIVDTPPGLRDEALDTLEYLPDPRVVAVATPSRLARAGVERLLALLEEQGQPRYLLVNMYAGGDGLEDLAEKYGARYLGRVRLDPSVEEALGDPEKLLSTGMARDVAEAVDRLLEDLGI</sequence>
<dbReference type="InterPro" id="IPR027417">
    <property type="entry name" value="P-loop_NTPase"/>
</dbReference>
<dbReference type="GO" id="GO:0051539">
    <property type="term" value="F:4 iron, 4 sulfur cluster binding"/>
    <property type="evidence" value="ECO:0007669"/>
    <property type="project" value="TreeGrafter"/>
</dbReference>
<dbReference type="EMBL" id="LNTB01000001">
    <property type="protein sequence ID" value="KSW12480.1"/>
    <property type="molecule type" value="Genomic_DNA"/>
</dbReference>
<dbReference type="InterPro" id="IPR033756">
    <property type="entry name" value="YlxH/NBP35"/>
</dbReference>
<evidence type="ECO:0008006" key="5">
    <source>
        <dbReference type="Google" id="ProtNLM"/>
    </source>
</evidence>
<comment type="caution">
    <text evidence="3">The sequence shown here is derived from an EMBL/GenBank/DDBJ whole genome shotgun (WGS) entry which is preliminary data.</text>
</comment>
<keyword evidence="2" id="KW-0067">ATP-binding</keyword>
<keyword evidence="4" id="KW-1185">Reference proteome</keyword>
<dbReference type="InterPro" id="IPR044304">
    <property type="entry name" value="NUBPL-like"/>
</dbReference>
<dbReference type="PANTHER" id="PTHR42961">
    <property type="entry name" value="IRON-SULFUR PROTEIN NUBPL"/>
    <property type="match status" value="1"/>
</dbReference>
<dbReference type="STRING" id="2309.CF15_07095"/>
<gene>
    <name evidence="3" type="ORF">CF15_07095</name>
</gene>
<evidence type="ECO:0000256" key="2">
    <source>
        <dbReference type="ARBA" id="ARBA00022840"/>
    </source>
</evidence>
<proteinExistence type="predicted"/>
<evidence type="ECO:0000313" key="3">
    <source>
        <dbReference type="EMBL" id="KSW12480.1"/>
    </source>
</evidence>
<evidence type="ECO:0000313" key="4">
    <source>
        <dbReference type="Proteomes" id="UP000053352"/>
    </source>
</evidence>
<protein>
    <recommendedName>
        <fullName evidence="5">ATP-binding protein</fullName>
    </recommendedName>
</protein>
<dbReference type="Gene3D" id="3.40.50.300">
    <property type="entry name" value="P-loop containing nucleotide triphosphate hydrolases"/>
    <property type="match status" value="1"/>
</dbReference>
<evidence type="ECO:0000256" key="1">
    <source>
        <dbReference type="ARBA" id="ARBA00022741"/>
    </source>
</evidence>
<dbReference type="Pfam" id="PF10609">
    <property type="entry name" value="ParA"/>
    <property type="match status" value="1"/>
</dbReference>
<dbReference type="AlphaFoldDB" id="A0A0V8RWP8"/>
<keyword evidence="1" id="KW-0547">Nucleotide-binding</keyword>
<dbReference type="GO" id="GO:0016226">
    <property type="term" value="P:iron-sulfur cluster assembly"/>
    <property type="evidence" value="ECO:0007669"/>
    <property type="project" value="InterPro"/>
</dbReference>
<name>A0A0V8RWP8_PYROC</name>
<accession>A0A0V8RWP8</accession>
<dbReference type="PANTHER" id="PTHR42961:SF2">
    <property type="entry name" value="IRON-SULFUR PROTEIN NUBPL"/>
    <property type="match status" value="1"/>
</dbReference>